<feature type="transmembrane region" description="Helical" evidence="7">
    <location>
        <begin position="122"/>
        <end position="144"/>
    </location>
</feature>
<keyword evidence="3" id="KW-0808">Transferase</keyword>
<keyword evidence="11" id="KW-1185">Reference proteome</keyword>
<dbReference type="InterPro" id="IPR003661">
    <property type="entry name" value="HisK_dim/P_dom"/>
</dbReference>
<evidence type="ECO:0000256" key="2">
    <source>
        <dbReference type="ARBA" id="ARBA00012438"/>
    </source>
</evidence>
<feature type="domain" description="Histidine kinase" evidence="8">
    <location>
        <begin position="457"/>
        <end position="675"/>
    </location>
</feature>
<name>A0ABQ5YYR9_9BURK</name>
<feature type="transmembrane region" description="Helical" evidence="7">
    <location>
        <begin position="87"/>
        <end position="110"/>
    </location>
</feature>
<dbReference type="InterPro" id="IPR050736">
    <property type="entry name" value="Sensor_HK_Regulatory"/>
</dbReference>
<evidence type="ECO:0000256" key="4">
    <source>
        <dbReference type="ARBA" id="ARBA00022777"/>
    </source>
</evidence>
<evidence type="ECO:0000313" key="10">
    <source>
        <dbReference type="EMBL" id="GLR27647.1"/>
    </source>
</evidence>
<evidence type="ECO:0000256" key="6">
    <source>
        <dbReference type="SAM" id="Coils"/>
    </source>
</evidence>
<accession>A0ABQ5YYR9</accession>
<evidence type="ECO:0000313" key="11">
    <source>
        <dbReference type="Proteomes" id="UP001156664"/>
    </source>
</evidence>
<dbReference type="SMART" id="SM00388">
    <property type="entry name" value="HisKA"/>
    <property type="match status" value="1"/>
</dbReference>
<dbReference type="SUPFAM" id="SSF47384">
    <property type="entry name" value="Homodimeric domain of signal transducing histidine kinase"/>
    <property type="match status" value="1"/>
</dbReference>
<proteinExistence type="predicted"/>
<dbReference type="Pfam" id="PF00512">
    <property type="entry name" value="HisKA"/>
    <property type="match status" value="1"/>
</dbReference>
<dbReference type="SUPFAM" id="SSF55785">
    <property type="entry name" value="PYP-like sensor domain (PAS domain)"/>
    <property type="match status" value="1"/>
</dbReference>
<feature type="domain" description="PAC" evidence="9">
    <location>
        <begin position="387"/>
        <end position="439"/>
    </location>
</feature>
<feature type="transmembrane region" description="Helical" evidence="7">
    <location>
        <begin position="189"/>
        <end position="210"/>
    </location>
</feature>
<keyword evidence="7" id="KW-0812">Transmembrane</keyword>
<evidence type="ECO:0000256" key="7">
    <source>
        <dbReference type="SAM" id="Phobius"/>
    </source>
</evidence>
<dbReference type="InterPro" id="IPR036097">
    <property type="entry name" value="HisK_dim/P_sf"/>
</dbReference>
<organism evidence="10 11">
    <name type="scientific">Limnobacter litoralis</name>
    <dbReference type="NCBI Taxonomy" id="481366"/>
    <lineage>
        <taxon>Bacteria</taxon>
        <taxon>Pseudomonadati</taxon>
        <taxon>Pseudomonadota</taxon>
        <taxon>Betaproteobacteria</taxon>
        <taxon>Burkholderiales</taxon>
        <taxon>Burkholderiaceae</taxon>
        <taxon>Limnobacter</taxon>
    </lineage>
</organism>
<dbReference type="PANTHER" id="PTHR43711:SF28">
    <property type="entry name" value="SENSOR HISTIDINE KINASE YXDK"/>
    <property type="match status" value="1"/>
</dbReference>
<evidence type="ECO:0000256" key="1">
    <source>
        <dbReference type="ARBA" id="ARBA00000085"/>
    </source>
</evidence>
<dbReference type="EMBL" id="BSOJ01000032">
    <property type="protein sequence ID" value="GLR27647.1"/>
    <property type="molecule type" value="Genomic_DNA"/>
</dbReference>
<dbReference type="InterPro" id="IPR035965">
    <property type="entry name" value="PAS-like_dom_sf"/>
</dbReference>
<feature type="transmembrane region" description="Helical" evidence="7">
    <location>
        <begin position="20"/>
        <end position="38"/>
    </location>
</feature>
<keyword evidence="4" id="KW-0418">Kinase</keyword>
<dbReference type="InterPro" id="IPR000700">
    <property type="entry name" value="PAS-assoc_C"/>
</dbReference>
<evidence type="ECO:0000259" key="8">
    <source>
        <dbReference type="PROSITE" id="PS50109"/>
    </source>
</evidence>
<reference evidence="11" key="1">
    <citation type="journal article" date="2019" name="Int. J. Syst. Evol. Microbiol.">
        <title>The Global Catalogue of Microorganisms (GCM) 10K type strain sequencing project: providing services to taxonomists for standard genome sequencing and annotation.</title>
        <authorList>
            <consortium name="The Broad Institute Genomics Platform"/>
            <consortium name="The Broad Institute Genome Sequencing Center for Infectious Disease"/>
            <person name="Wu L."/>
            <person name="Ma J."/>
        </authorList>
    </citation>
    <scope>NUCLEOTIDE SEQUENCE [LARGE SCALE GENOMIC DNA]</scope>
    <source>
        <strain evidence="11">NBRC 105857</strain>
    </source>
</reference>
<dbReference type="Gene3D" id="3.30.450.20">
    <property type="entry name" value="PAS domain"/>
    <property type="match status" value="1"/>
</dbReference>
<dbReference type="RefSeq" id="WP_284282487.1">
    <property type="nucleotide sequence ID" value="NZ_BSOJ01000032.1"/>
</dbReference>
<protein>
    <recommendedName>
        <fullName evidence="2">histidine kinase</fullName>
        <ecNumber evidence="2">2.7.13.3</ecNumber>
    </recommendedName>
</protein>
<dbReference type="PROSITE" id="PS50113">
    <property type="entry name" value="PAC"/>
    <property type="match status" value="1"/>
</dbReference>
<dbReference type="EC" id="2.7.13.3" evidence="2"/>
<gene>
    <name evidence="10" type="ORF">GCM10007875_27380</name>
</gene>
<feature type="transmembrane region" description="Helical" evidence="7">
    <location>
        <begin position="150"/>
        <end position="169"/>
    </location>
</feature>
<feature type="coiled-coil region" evidence="6">
    <location>
        <begin position="258"/>
        <end position="306"/>
    </location>
</feature>
<keyword evidence="7" id="KW-1133">Transmembrane helix</keyword>
<dbReference type="PANTHER" id="PTHR43711">
    <property type="entry name" value="TWO-COMPONENT HISTIDINE KINASE"/>
    <property type="match status" value="1"/>
</dbReference>
<evidence type="ECO:0000256" key="3">
    <source>
        <dbReference type="ARBA" id="ARBA00022679"/>
    </source>
</evidence>
<keyword evidence="6" id="KW-0175">Coiled coil</keyword>
<dbReference type="CDD" id="cd00082">
    <property type="entry name" value="HisKA"/>
    <property type="match status" value="1"/>
</dbReference>
<feature type="transmembrane region" description="Helical" evidence="7">
    <location>
        <begin position="58"/>
        <end position="81"/>
    </location>
</feature>
<keyword evidence="5" id="KW-0902">Two-component regulatory system</keyword>
<dbReference type="Gene3D" id="1.10.287.130">
    <property type="match status" value="1"/>
</dbReference>
<evidence type="ECO:0000259" key="9">
    <source>
        <dbReference type="PROSITE" id="PS50113"/>
    </source>
</evidence>
<dbReference type="PROSITE" id="PS50109">
    <property type="entry name" value="HIS_KIN"/>
    <property type="match status" value="1"/>
</dbReference>
<comment type="caution">
    <text evidence="10">The sequence shown here is derived from an EMBL/GenBank/DDBJ whole genome shotgun (WGS) entry which is preliminary data.</text>
</comment>
<dbReference type="InterPro" id="IPR005467">
    <property type="entry name" value="His_kinase_dom"/>
</dbReference>
<comment type="catalytic activity">
    <reaction evidence="1">
        <text>ATP + protein L-histidine = ADP + protein N-phospho-L-histidine.</text>
        <dbReference type="EC" id="2.7.13.3"/>
    </reaction>
</comment>
<evidence type="ECO:0000256" key="5">
    <source>
        <dbReference type="ARBA" id="ARBA00023012"/>
    </source>
</evidence>
<keyword evidence="7" id="KW-0472">Membrane</keyword>
<sequence>MSWIPVGFEQPIHSLAQAQVSVLIFGFFAAMLSMLVGVEMRVAQTKRPSSKPWFWRRFPLSACYLVSMWFTSVFTSLALPLAKISSFSVTASVITFIVWISVIMGQDYVAQNLKHKAGLFQFLYSVFATVSFFGAHSCFLFLPSSLKIKAVYWPGLVVSFLTVYLFIGLLSKFAQQTSVGKSKAVRDRLIYITSLVLINQLIVFSLIAFVELNTFSKTFSPFWLAMDWGSFEVFVSVLGLMMIMALIYRVYLSLDASMDALRADSENLKKMNRIALQEVASASDSLRVKQDKIAQLEKVIVSAKTEHLLSVEGLLAALSTLEEGMFEWDIEEDSIEMSKQWVALFGLLNPGSTRQKVSEWKSGFIPDDLALLEEATEKLLMSEDQAISLQARYRTPTGALLKLEIRMASVQNPYGMSSRVVGVFHDRTEEMDLELSIRQELSEESILSTRKTQFVSYLAHEIRTPMTIITSAKALLESTLKRDPDVSERVFQYIDQIGTALGALRGLVDETLMFMGTTYPKSQLSIERLDLNSLLNRFSEVEQKRRFLGRPIQITCANDLVDTGFYSDETIISQAIRHLANFAMEHVSERPVIEVSLEQDVLALSYHMSAWPHWMIRTGELEPMTDQEVMVPFSDEYLPFSLLITKRVIRLVNGRIMIKSLKGKHRLIAEMPSLREGSWLES</sequence>
<feature type="transmembrane region" description="Helical" evidence="7">
    <location>
        <begin position="230"/>
        <end position="252"/>
    </location>
</feature>
<dbReference type="Proteomes" id="UP001156664">
    <property type="component" value="Unassembled WGS sequence"/>
</dbReference>